<protein>
    <submittedName>
        <fullName evidence="2">Uncharacterized protein</fullName>
    </submittedName>
</protein>
<dbReference type="Proteomes" id="UP000235786">
    <property type="component" value="Unassembled WGS sequence"/>
</dbReference>
<proteinExistence type="predicted"/>
<reference evidence="2 3" key="1">
    <citation type="submission" date="2016-04" db="EMBL/GenBank/DDBJ databases">
        <title>A degradative enzymes factory behind the ericoid mycorrhizal symbiosis.</title>
        <authorList>
            <consortium name="DOE Joint Genome Institute"/>
            <person name="Martino E."/>
            <person name="Morin E."/>
            <person name="Grelet G."/>
            <person name="Kuo A."/>
            <person name="Kohler A."/>
            <person name="Daghino S."/>
            <person name="Barry K."/>
            <person name="Choi C."/>
            <person name="Cichocki N."/>
            <person name="Clum A."/>
            <person name="Copeland A."/>
            <person name="Hainaut M."/>
            <person name="Haridas S."/>
            <person name="Labutti K."/>
            <person name="Lindquist E."/>
            <person name="Lipzen A."/>
            <person name="Khouja H.-R."/>
            <person name="Murat C."/>
            <person name="Ohm R."/>
            <person name="Olson A."/>
            <person name="Spatafora J."/>
            <person name="Veneault-Fourrey C."/>
            <person name="Henrissat B."/>
            <person name="Grigoriev I."/>
            <person name="Martin F."/>
            <person name="Perotto S."/>
        </authorList>
    </citation>
    <scope>NUCLEOTIDE SEQUENCE [LARGE SCALE GENOMIC DNA]</scope>
    <source>
        <strain evidence="2 3">F</strain>
    </source>
</reference>
<keyword evidence="1" id="KW-1133">Transmembrane helix</keyword>
<dbReference type="EMBL" id="KZ613948">
    <property type="protein sequence ID" value="PMD37904.1"/>
    <property type="molecule type" value="Genomic_DNA"/>
</dbReference>
<keyword evidence="1" id="KW-0812">Transmembrane</keyword>
<organism evidence="2 3">
    <name type="scientific">Hyaloscypha variabilis (strain UAMH 11265 / GT02V1 / F)</name>
    <name type="common">Meliniomyces variabilis</name>
    <dbReference type="NCBI Taxonomy" id="1149755"/>
    <lineage>
        <taxon>Eukaryota</taxon>
        <taxon>Fungi</taxon>
        <taxon>Dikarya</taxon>
        <taxon>Ascomycota</taxon>
        <taxon>Pezizomycotina</taxon>
        <taxon>Leotiomycetes</taxon>
        <taxon>Helotiales</taxon>
        <taxon>Hyaloscyphaceae</taxon>
        <taxon>Hyaloscypha</taxon>
        <taxon>Hyaloscypha variabilis</taxon>
    </lineage>
</organism>
<sequence>MLSSSTMLKAIIRFPQEAADSVIVLPGIYFTMIGPAIFLLSVILGASSELCWQDAVQWIQPATQLSCIRAREWRPFGVTTVLAIYIRHAVLSNIAEQIAALRVQKVQKPDVSYAHIRQLSWHIVNHFQNWQQELQSKVGHCCQ</sequence>
<dbReference type="AlphaFoldDB" id="A0A2J6RHA7"/>
<keyword evidence="3" id="KW-1185">Reference proteome</keyword>
<accession>A0A2J6RHA7</accession>
<evidence type="ECO:0000313" key="3">
    <source>
        <dbReference type="Proteomes" id="UP000235786"/>
    </source>
</evidence>
<name>A0A2J6RHA7_HYAVF</name>
<evidence type="ECO:0000313" key="2">
    <source>
        <dbReference type="EMBL" id="PMD37904.1"/>
    </source>
</evidence>
<gene>
    <name evidence="2" type="ORF">L207DRAFT_58379</name>
</gene>
<keyword evidence="1" id="KW-0472">Membrane</keyword>
<evidence type="ECO:0000256" key="1">
    <source>
        <dbReference type="SAM" id="Phobius"/>
    </source>
</evidence>
<feature type="transmembrane region" description="Helical" evidence="1">
    <location>
        <begin position="21"/>
        <end position="44"/>
    </location>
</feature>